<evidence type="ECO:0000313" key="9">
    <source>
        <dbReference type="Proteomes" id="UP000024942"/>
    </source>
</evidence>
<dbReference type="STRING" id="1280953.HOC_01841"/>
<comment type="caution">
    <text evidence="8">The sequence shown here is derived from an EMBL/GenBank/DDBJ whole genome shotgun (WGS) entry which is preliminary data.</text>
</comment>
<evidence type="ECO:0000256" key="3">
    <source>
        <dbReference type="ARBA" id="ARBA00023004"/>
    </source>
</evidence>
<dbReference type="InterPro" id="IPR036909">
    <property type="entry name" value="Cyt_c-like_dom_sf"/>
</dbReference>
<protein>
    <submittedName>
        <fullName evidence="8">Cytochrome c family protein</fullName>
    </submittedName>
</protein>
<evidence type="ECO:0000256" key="4">
    <source>
        <dbReference type="PROSITE-ProRule" id="PRU00433"/>
    </source>
</evidence>
<dbReference type="GO" id="GO:0020037">
    <property type="term" value="F:heme binding"/>
    <property type="evidence" value="ECO:0007669"/>
    <property type="project" value="InterPro"/>
</dbReference>
<name>A0A059GBU6_9PROT</name>
<dbReference type="Gene3D" id="1.10.760.10">
    <property type="entry name" value="Cytochrome c-like domain"/>
    <property type="match status" value="1"/>
</dbReference>
<dbReference type="Pfam" id="PF00034">
    <property type="entry name" value="Cytochrom_C"/>
    <property type="match status" value="1"/>
</dbReference>
<keyword evidence="9" id="KW-1185">Reference proteome</keyword>
<reference evidence="8 9" key="1">
    <citation type="journal article" date="2014" name="Antonie Van Leeuwenhoek">
        <title>Hyphomonas beringensis sp. nov. and Hyphomonas chukchiensis sp. nov., isolated from surface seawater of the Bering Sea and Chukchi Sea.</title>
        <authorList>
            <person name="Li C."/>
            <person name="Lai Q."/>
            <person name="Li G."/>
            <person name="Dong C."/>
            <person name="Wang J."/>
            <person name="Liao Y."/>
            <person name="Shao Z."/>
        </authorList>
    </citation>
    <scope>NUCLEOTIDE SEQUENCE [LARGE SCALE GENOMIC DNA]</scope>
    <source>
        <strain evidence="8 9">SCH89</strain>
    </source>
</reference>
<dbReference type="InterPro" id="IPR009056">
    <property type="entry name" value="Cyt_c-like_dom"/>
</dbReference>
<evidence type="ECO:0000256" key="2">
    <source>
        <dbReference type="ARBA" id="ARBA00022723"/>
    </source>
</evidence>
<feature type="signal peptide" evidence="6">
    <location>
        <begin position="1"/>
        <end position="26"/>
    </location>
</feature>
<evidence type="ECO:0000256" key="6">
    <source>
        <dbReference type="SAM" id="SignalP"/>
    </source>
</evidence>
<dbReference type="RefSeq" id="WP_206741520.1">
    <property type="nucleotide sequence ID" value="NZ_ARYL01000002.1"/>
</dbReference>
<feature type="domain" description="Cytochrome c" evidence="7">
    <location>
        <begin position="66"/>
        <end position="147"/>
    </location>
</feature>
<dbReference type="GO" id="GO:0046872">
    <property type="term" value="F:metal ion binding"/>
    <property type="evidence" value="ECO:0007669"/>
    <property type="project" value="UniProtKB-KW"/>
</dbReference>
<sequence length="152" mass="16416">MIRRNTFLAPALAAACLLAACNKAPAPEPTPTPAPEREAVEPIEPSLPVPEPVERPDPSFANTPEEKLGQGREIAETVCATCHAVGTEGDSPHADAIPFRDLSKHYPIEDLAEPLAEGIMVGHPDMPIFEFEPEHIDSLLTYIQSIQAPHDL</sequence>
<dbReference type="PROSITE" id="PS51257">
    <property type="entry name" value="PROKAR_LIPOPROTEIN"/>
    <property type="match status" value="1"/>
</dbReference>
<keyword evidence="2 4" id="KW-0479">Metal-binding</keyword>
<organism evidence="8 9">
    <name type="scientific">Hyphomonas oceanitis SCH89</name>
    <dbReference type="NCBI Taxonomy" id="1280953"/>
    <lineage>
        <taxon>Bacteria</taxon>
        <taxon>Pseudomonadati</taxon>
        <taxon>Pseudomonadota</taxon>
        <taxon>Alphaproteobacteria</taxon>
        <taxon>Hyphomonadales</taxon>
        <taxon>Hyphomonadaceae</taxon>
        <taxon>Hyphomonas</taxon>
    </lineage>
</organism>
<dbReference type="SUPFAM" id="SSF46626">
    <property type="entry name" value="Cytochrome c"/>
    <property type="match status" value="1"/>
</dbReference>
<keyword evidence="6" id="KW-0732">Signal</keyword>
<evidence type="ECO:0000256" key="5">
    <source>
        <dbReference type="SAM" id="MobiDB-lite"/>
    </source>
</evidence>
<keyword evidence="3 4" id="KW-0408">Iron</keyword>
<dbReference type="eggNOG" id="COG2010">
    <property type="taxonomic scope" value="Bacteria"/>
</dbReference>
<dbReference type="Proteomes" id="UP000024942">
    <property type="component" value="Unassembled WGS sequence"/>
</dbReference>
<feature type="region of interest" description="Disordered" evidence="5">
    <location>
        <begin position="25"/>
        <end position="70"/>
    </location>
</feature>
<accession>A0A059GBU6</accession>
<keyword evidence="1 4" id="KW-0349">Heme</keyword>
<dbReference type="GO" id="GO:0009055">
    <property type="term" value="F:electron transfer activity"/>
    <property type="evidence" value="ECO:0007669"/>
    <property type="project" value="InterPro"/>
</dbReference>
<evidence type="ECO:0000256" key="1">
    <source>
        <dbReference type="ARBA" id="ARBA00022617"/>
    </source>
</evidence>
<feature type="chain" id="PRO_5001573792" evidence="6">
    <location>
        <begin position="27"/>
        <end position="152"/>
    </location>
</feature>
<dbReference type="PROSITE" id="PS51007">
    <property type="entry name" value="CYTC"/>
    <property type="match status" value="1"/>
</dbReference>
<evidence type="ECO:0000259" key="7">
    <source>
        <dbReference type="PROSITE" id="PS51007"/>
    </source>
</evidence>
<dbReference type="PATRIC" id="fig|1280953.3.peg.371"/>
<dbReference type="AlphaFoldDB" id="A0A059GBU6"/>
<dbReference type="EMBL" id="ARYL01000002">
    <property type="protein sequence ID" value="KDA04040.1"/>
    <property type="molecule type" value="Genomic_DNA"/>
</dbReference>
<gene>
    <name evidence="8" type="ORF">HOC_01841</name>
</gene>
<proteinExistence type="predicted"/>
<evidence type="ECO:0000313" key="8">
    <source>
        <dbReference type="EMBL" id="KDA04040.1"/>
    </source>
</evidence>